<accession>A0A9W8RJR8</accession>
<dbReference type="InterPro" id="IPR050700">
    <property type="entry name" value="YIM1/Zinc_Alcohol_DH_Fams"/>
</dbReference>
<protein>
    <recommendedName>
        <fullName evidence="1">Enoyl reductase (ER) domain-containing protein</fullName>
    </recommendedName>
</protein>
<dbReference type="InterPro" id="IPR013154">
    <property type="entry name" value="ADH-like_N"/>
</dbReference>
<proteinExistence type="predicted"/>
<dbReference type="SMART" id="SM00829">
    <property type="entry name" value="PKS_ER"/>
    <property type="match status" value="1"/>
</dbReference>
<dbReference type="AlphaFoldDB" id="A0A9W8RJR8"/>
<dbReference type="Gene3D" id="3.90.180.10">
    <property type="entry name" value="Medium-chain alcohol dehydrogenases, catalytic domain"/>
    <property type="match status" value="1"/>
</dbReference>
<dbReference type="Proteomes" id="UP001152049">
    <property type="component" value="Unassembled WGS sequence"/>
</dbReference>
<dbReference type="PANTHER" id="PTHR11695:SF294">
    <property type="entry name" value="RETICULON-4-INTERACTING PROTEIN 1, MITOCHONDRIAL"/>
    <property type="match status" value="1"/>
</dbReference>
<dbReference type="Pfam" id="PF13602">
    <property type="entry name" value="ADH_zinc_N_2"/>
    <property type="match status" value="1"/>
</dbReference>
<evidence type="ECO:0000313" key="3">
    <source>
        <dbReference type="Proteomes" id="UP001152049"/>
    </source>
</evidence>
<dbReference type="Gene3D" id="3.40.50.720">
    <property type="entry name" value="NAD(P)-binding Rossmann-like Domain"/>
    <property type="match status" value="1"/>
</dbReference>
<dbReference type="CDD" id="cd05289">
    <property type="entry name" value="MDR_like_2"/>
    <property type="match status" value="1"/>
</dbReference>
<evidence type="ECO:0000259" key="1">
    <source>
        <dbReference type="SMART" id="SM00829"/>
    </source>
</evidence>
<dbReference type="GO" id="GO:0016491">
    <property type="term" value="F:oxidoreductase activity"/>
    <property type="evidence" value="ECO:0007669"/>
    <property type="project" value="InterPro"/>
</dbReference>
<keyword evidence="3" id="KW-1185">Reference proteome</keyword>
<dbReference type="InterPro" id="IPR020843">
    <property type="entry name" value="ER"/>
</dbReference>
<gene>
    <name evidence="2" type="ORF">NW762_013870</name>
</gene>
<dbReference type="EMBL" id="JAOQAZ010000045">
    <property type="protein sequence ID" value="KAJ4245746.1"/>
    <property type="molecule type" value="Genomic_DNA"/>
</dbReference>
<organism evidence="2 3">
    <name type="scientific">Fusarium torreyae</name>
    <dbReference type="NCBI Taxonomy" id="1237075"/>
    <lineage>
        <taxon>Eukaryota</taxon>
        <taxon>Fungi</taxon>
        <taxon>Dikarya</taxon>
        <taxon>Ascomycota</taxon>
        <taxon>Pezizomycotina</taxon>
        <taxon>Sordariomycetes</taxon>
        <taxon>Hypocreomycetidae</taxon>
        <taxon>Hypocreales</taxon>
        <taxon>Nectriaceae</taxon>
        <taxon>Fusarium</taxon>
    </lineage>
</organism>
<dbReference type="OrthoDB" id="3509362at2759"/>
<comment type="caution">
    <text evidence="2">The sequence shown here is derived from an EMBL/GenBank/DDBJ whole genome shotgun (WGS) entry which is preliminary data.</text>
</comment>
<dbReference type="SUPFAM" id="SSF51735">
    <property type="entry name" value="NAD(P)-binding Rossmann-fold domains"/>
    <property type="match status" value="1"/>
</dbReference>
<evidence type="ECO:0000313" key="2">
    <source>
        <dbReference type="EMBL" id="KAJ4245746.1"/>
    </source>
</evidence>
<dbReference type="Pfam" id="PF08240">
    <property type="entry name" value="ADH_N"/>
    <property type="match status" value="1"/>
</dbReference>
<reference evidence="2" key="1">
    <citation type="submission" date="2022-09" db="EMBL/GenBank/DDBJ databases">
        <title>Fusarium specimens isolated from Avocado Roots.</title>
        <authorList>
            <person name="Stajich J."/>
            <person name="Roper C."/>
            <person name="Heimlech-Rivalta G."/>
        </authorList>
    </citation>
    <scope>NUCLEOTIDE SEQUENCE</scope>
    <source>
        <strain evidence="2">CF00136</strain>
    </source>
</reference>
<sequence length="315" mass="33939">MMKAVQILGHISSPRITTNYSMPKPTPISSEILIHVHAAGITGDEIIWPEPYQTPSRIPGHDISGTIAALGPDYDGSLKVGQEVFALIAADRGEGQADYVVCSAEEVAPKPVSLSHAEAAALPIPVLTAYEAIVDHVKITSDAKTLVTGASGAVGLQFVQLVKRLTSAHVVALASPRHHDALRRLGADEVIDYATSSWEKSIENVDVVFDTVGGEVLARTWEVVKDDGVIVTVGDPAPAWAFGRGEAPEASTYPGVKYTHFIVSPNAKRLEEVAKMFDEGLMKPLAVRAFDFDQAEQAWEYAQQRGRGYKAIIEF</sequence>
<name>A0A9W8RJR8_9HYPO</name>
<feature type="domain" description="Enoyl reductase (ER)" evidence="1">
    <location>
        <begin position="9"/>
        <end position="313"/>
    </location>
</feature>
<dbReference type="SUPFAM" id="SSF50129">
    <property type="entry name" value="GroES-like"/>
    <property type="match status" value="1"/>
</dbReference>
<dbReference type="PANTHER" id="PTHR11695">
    <property type="entry name" value="ALCOHOL DEHYDROGENASE RELATED"/>
    <property type="match status" value="1"/>
</dbReference>
<dbReference type="InterPro" id="IPR011032">
    <property type="entry name" value="GroES-like_sf"/>
</dbReference>
<dbReference type="InterPro" id="IPR036291">
    <property type="entry name" value="NAD(P)-bd_dom_sf"/>
</dbReference>